<organism evidence="2 3">
    <name type="scientific">Punica granatum</name>
    <name type="common">Pomegranate</name>
    <dbReference type="NCBI Taxonomy" id="22663"/>
    <lineage>
        <taxon>Eukaryota</taxon>
        <taxon>Viridiplantae</taxon>
        <taxon>Streptophyta</taxon>
        <taxon>Embryophyta</taxon>
        <taxon>Tracheophyta</taxon>
        <taxon>Spermatophyta</taxon>
        <taxon>Magnoliopsida</taxon>
        <taxon>eudicotyledons</taxon>
        <taxon>Gunneridae</taxon>
        <taxon>Pentapetalae</taxon>
        <taxon>rosids</taxon>
        <taxon>malvids</taxon>
        <taxon>Myrtales</taxon>
        <taxon>Lythraceae</taxon>
        <taxon>Punica</taxon>
    </lineage>
</organism>
<protein>
    <submittedName>
        <fullName evidence="2">Uncharacterized protein</fullName>
    </submittedName>
</protein>
<dbReference type="Proteomes" id="UP000197138">
    <property type="component" value="Unassembled WGS sequence"/>
</dbReference>
<reference evidence="3" key="1">
    <citation type="journal article" date="2017" name="Plant J.">
        <title>The pomegranate (Punica granatum L.) genome and the genomics of punicalagin biosynthesis.</title>
        <authorList>
            <person name="Qin G."/>
            <person name="Xu C."/>
            <person name="Ming R."/>
            <person name="Tang H."/>
            <person name="Guyot R."/>
            <person name="Kramer E.M."/>
            <person name="Hu Y."/>
            <person name="Yi X."/>
            <person name="Qi Y."/>
            <person name="Xu X."/>
            <person name="Gao Z."/>
            <person name="Pan H."/>
            <person name="Jian J."/>
            <person name="Tian Y."/>
            <person name="Yue Z."/>
            <person name="Xu Y."/>
        </authorList>
    </citation>
    <scope>NUCLEOTIDE SEQUENCE [LARGE SCALE GENOMIC DNA]</scope>
    <source>
        <strain evidence="3">cv. Dabenzi</strain>
    </source>
</reference>
<gene>
    <name evidence="2" type="ORF">CDL15_Pgr023530</name>
</gene>
<feature type="compositionally biased region" description="Polar residues" evidence="1">
    <location>
        <begin position="103"/>
        <end position="113"/>
    </location>
</feature>
<feature type="region of interest" description="Disordered" evidence="1">
    <location>
        <begin position="1"/>
        <end position="162"/>
    </location>
</feature>
<accession>A0A218W715</accession>
<feature type="compositionally biased region" description="Basic and acidic residues" evidence="1">
    <location>
        <begin position="29"/>
        <end position="38"/>
    </location>
</feature>
<evidence type="ECO:0000313" key="2">
    <source>
        <dbReference type="EMBL" id="OWM68565.1"/>
    </source>
</evidence>
<dbReference type="AlphaFoldDB" id="A0A218W715"/>
<dbReference type="EMBL" id="MTKT01004950">
    <property type="protein sequence ID" value="OWM68565.1"/>
    <property type="molecule type" value="Genomic_DNA"/>
</dbReference>
<comment type="caution">
    <text evidence="2">The sequence shown here is derived from an EMBL/GenBank/DDBJ whole genome shotgun (WGS) entry which is preliminary data.</text>
</comment>
<name>A0A218W715_PUNGR</name>
<evidence type="ECO:0000256" key="1">
    <source>
        <dbReference type="SAM" id="MobiDB-lite"/>
    </source>
</evidence>
<proteinExistence type="predicted"/>
<evidence type="ECO:0000313" key="3">
    <source>
        <dbReference type="Proteomes" id="UP000197138"/>
    </source>
</evidence>
<sequence length="190" mass="20275">MVNSPVSNIEREGGSGRPIGDPDPSTEVADTHRGRGDIDGGVGVTGWRPQPRIDRGLRVKGPQLIQGWGRRLTPPSRSPIPTEDAGNLRGGGRRLVAPIPNRPGTSNSDSSIDSWLGQPIGDPDPSTEIARVLHGYQNPRRRGRSRRLAAPTPNRPGTSDLKSLVNSVLGPLIGYPDPSTEVAGFICGYR</sequence>